<feature type="transmembrane region" description="Helical" evidence="1">
    <location>
        <begin position="6"/>
        <end position="27"/>
    </location>
</feature>
<protein>
    <submittedName>
        <fullName evidence="3">MFS transporter</fullName>
    </submittedName>
</protein>
<keyword evidence="1" id="KW-0472">Membrane</keyword>
<keyword evidence="1" id="KW-1133">Transmembrane helix</keyword>
<evidence type="ECO:0000256" key="1">
    <source>
        <dbReference type="SAM" id="Phobius"/>
    </source>
</evidence>
<keyword evidence="2" id="KW-1185">Reference proteome</keyword>
<evidence type="ECO:0000313" key="3">
    <source>
        <dbReference type="WBParaSite" id="MhA1_Contig2823.frz3.gene3"/>
    </source>
</evidence>
<reference evidence="3" key="1">
    <citation type="submission" date="2016-11" db="UniProtKB">
        <authorList>
            <consortium name="WormBaseParasite"/>
        </authorList>
    </citation>
    <scope>IDENTIFICATION</scope>
</reference>
<keyword evidence="1" id="KW-0812">Transmembrane</keyword>
<name>A0A1I8BKY9_MELHA</name>
<organism evidence="2 3">
    <name type="scientific">Meloidogyne hapla</name>
    <name type="common">Root-knot nematode worm</name>
    <dbReference type="NCBI Taxonomy" id="6305"/>
    <lineage>
        <taxon>Eukaryota</taxon>
        <taxon>Metazoa</taxon>
        <taxon>Ecdysozoa</taxon>
        <taxon>Nematoda</taxon>
        <taxon>Chromadorea</taxon>
        <taxon>Rhabditida</taxon>
        <taxon>Tylenchina</taxon>
        <taxon>Tylenchomorpha</taxon>
        <taxon>Tylenchoidea</taxon>
        <taxon>Meloidogynidae</taxon>
        <taxon>Meloidogyninae</taxon>
        <taxon>Meloidogyne</taxon>
    </lineage>
</organism>
<evidence type="ECO:0000313" key="2">
    <source>
        <dbReference type="Proteomes" id="UP000095281"/>
    </source>
</evidence>
<proteinExistence type="predicted"/>
<accession>A0A1I8BKY9</accession>
<dbReference type="WBParaSite" id="MhA1_Contig2823.frz3.gene3">
    <property type="protein sequence ID" value="MhA1_Contig2823.frz3.gene3"/>
    <property type="gene ID" value="MhA1_Contig2823.frz3.gene3"/>
</dbReference>
<dbReference type="Proteomes" id="UP000095281">
    <property type="component" value="Unplaced"/>
</dbReference>
<dbReference type="AlphaFoldDB" id="A0A1I8BKY9"/>
<sequence>VPAELAGSARILLATRASFGIIFSFFFQNSSGL</sequence>